<dbReference type="InterPro" id="IPR001789">
    <property type="entry name" value="Sig_transdc_resp-reg_receiver"/>
</dbReference>
<dbReference type="Pfam" id="PF00196">
    <property type="entry name" value="GerE"/>
    <property type="match status" value="1"/>
</dbReference>
<dbReference type="GO" id="GO:0006355">
    <property type="term" value="P:regulation of DNA-templated transcription"/>
    <property type="evidence" value="ECO:0007669"/>
    <property type="project" value="InterPro"/>
</dbReference>
<keyword evidence="1 3" id="KW-0597">Phosphoprotein</keyword>
<dbReference type="SMART" id="SM00448">
    <property type="entry name" value="REC"/>
    <property type="match status" value="1"/>
</dbReference>
<dbReference type="Pfam" id="PF00072">
    <property type="entry name" value="Response_reg"/>
    <property type="match status" value="1"/>
</dbReference>
<dbReference type="InterPro" id="IPR039420">
    <property type="entry name" value="WalR-like"/>
</dbReference>
<evidence type="ECO:0000313" key="7">
    <source>
        <dbReference type="Proteomes" id="UP000001095"/>
    </source>
</evidence>
<evidence type="ECO:0000313" key="6">
    <source>
        <dbReference type="EMBL" id="EKS31806.1"/>
    </source>
</evidence>
<evidence type="ECO:0000259" key="5">
    <source>
        <dbReference type="PROSITE" id="PS50110"/>
    </source>
</evidence>
<dbReference type="InterPro" id="IPR016032">
    <property type="entry name" value="Sig_transdc_resp-reg_C-effctor"/>
</dbReference>
<dbReference type="PANTHER" id="PTHR43214">
    <property type="entry name" value="TWO-COMPONENT RESPONSE REGULATOR"/>
    <property type="match status" value="1"/>
</dbReference>
<keyword evidence="2" id="KW-0238">DNA-binding</keyword>
<dbReference type="GO" id="GO:0003677">
    <property type="term" value="F:DNA binding"/>
    <property type="evidence" value="ECO:0007669"/>
    <property type="project" value="UniProtKB-KW"/>
</dbReference>
<organism evidence="6 7">
    <name type="scientific">Afipia clevelandensis ATCC 49720</name>
    <dbReference type="NCBI Taxonomy" id="883079"/>
    <lineage>
        <taxon>Bacteria</taxon>
        <taxon>Pseudomonadati</taxon>
        <taxon>Pseudomonadota</taxon>
        <taxon>Alphaproteobacteria</taxon>
        <taxon>Hyphomicrobiales</taxon>
        <taxon>Nitrobacteraceae</taxon>
        <taxon>Afipia</taxon>
    </lineage>
</organism>
<accession>K8NRT2</accession>
<dbReference type="RefSeq" id="WP_002714897.1">
    <property type="nucleotide sequence ID" value="NZ_KB375281.1"/>
</dbReference>
<dbReference type="PROSITE" id="PS50110">
    <property type="entry name" value="RESPONSE_REGULATORY"/>
    <property type="match status" value="1"/>
</dbReference>
<dbReference type="InterPro" id="IPR058245">
    <property type="entry name" value="NreC/VraR/RcsB-like_REC"/>
</dbReference>
<comment type="caution">
    <text evidence="6">The sequence shown here is derived from an EMBL/GenBank/DDBJ whole genome shotgun (WGS) entry which is preliminary data.</text>
</comment>
<name>K8NRT2_9BRAD</name>
<dbReference type="HOGENOM" id="CLU_000445_90_1_5"/>
<evidence type="ECO:0000256" key="3">
    <source>
        <dbReference type="PROSITE-ProRule" id="PRU00169"/>
    </source>
</evidence>
<dbReference type="CDD" id="cd17535">
    <property type="entry name" value="REC_NarL-like"/>
    <property type="match status" value="1"/>
</dbReference>
<reference evidence="6 7" key="1">
    <citation type="submission" date="2012-04" db="EMBL/GenBank/DDBJ databases">
        <title>The Genome Sequence of Afipia clevelandensis ATCC 49720.</title>
        <authorList>
            <consortium name="The Broad Institute Genome Sequencing Platform"/>
            <person name="Earl A."/>
            <person name="Ward D."/>
            <person name="Feldgarden M."/>
            <person name="Gevers D."/>
            <person name="Huys G."/>
            <person name="Walker B."/>
            <person name="Young S.K."/>
            <person name="Zeng Q."/>
            <person name="Gargeya S."/>
            <person name="Fitzgerald M."/>
            <person name="Haas B."/>
            <person name="Abouelleil A."/>
            <person name="Alvarado L."/>
            <person name="Arachchi H.M."/>
            <person name="Berlin A."/>
            <person name="Chapman S.B."/>
            <person name="Goldberg J."/>
            <person name="Griggs A."/>
            <person name="Gujja S."/>
            <person name="Hansen M."/>
            <person name="Howarth C."/>
            <person name="Imamovic A."/>
            <person name="Larimer J."/>
            <person name="McCowen C."/>
            <person name="Montmayeur A."/>
            <person name="Murphy C."/>
            <person name="Neiman D."/>
            <person name="Pearson M."/>
            <person name="Priest M."/>
            <person name="Roberts A."/>
            <person name="Saif S."/>
            <person name="Shea T."/>
            <person name="Sisk P."/>
            <person name="Sykes S."/>
            <person name="Wortman J."/>
            <person name="Nusbaum C."/>
            <person name="Birren B."/>
        </authorList>
    </citation>
    <scope>NUCLEOTIDE SEQUENCE [LARGE SCALE GENOMIC DNA]</scope>
    <source>
        <strain evidence="6 7">ATCC 49720</strain>
    </source>
</reference>
<dbReference type="Proteomes" id="UP000001095">
    <property type="component" value="Unassembled WGS sequence"/>
</dbReference>
<dbReference type="PRINTS" id="PR00038">
    <property type="entry name" value="HTHLUXR"/>
</dbReference>
<feature type="domain" description="HTH luxR-type" evidence="4">
    <location>
        <begin position="146"/>
        <end position="211"/>
    </location>
</feature>
<evidence type="ECO:0000259" key="4">
    <source>
        <dbReference type="PROSITE" id="PS50043"/>
    </source>
</evidence>
<feature type="domain" description="Response regulatory" evidence="5">
    <location>
        <begin position="5"/>
        <end position="120"/>
    </location>
</feature>
<dbReference type="InterPro" id="IPR011006">
    <property type="entry name" value="CheY-like_superfamily"/>
</dbReference>
<dbReference type="SUPFAM" id="SSF52172">
    <property type="entry name" value="CheY-like"/>
    <property type="match status" value="1"/>
</dbReference>
<gene>
    <name evidence="6" type="ORF">HMPREF9696_04027</name>
</gene>
<feature type="modified residue" description="4-aspartylphosphate" evidence="3">
    <location>
        <position position="56"/>
    </location>
</feature>
<dbReference type="CDD" id="cd06170">
    <property type="entry name" value="LuxR_C_like"/>
    <property type="match status" value="1"/>
</dbReference>
<dbReference type="PATRIC" id="fig|883079.3.peg.4111"/>
<dbReference type="InterPro" id="IPR000792">
    <property type="entry name" value="Tscrpt_reg_LuxR_C"/>
</dbReference>
<evidence type="ECO:0000256" key="2">
    <source>
        <dbReference type="ARBA" id="ARBA00023125"/>
    </source>
</evidence>
<dbReference type="SUPFAM" id="SSF46894">
    <property type="entry name" value="C-terminal effector domain of the bipartite response regulators"/>
    <property type="match status" value="1"/>
</dbReference>
<sequence length="233" mass="24861">MSIVTVALVDDHPLMVEAIVALFSRAPGLRLLATGTTANDIIEICSRHKPDVLISDLSMSGNVYAALAAVAKNCPATKIVAFTAATGVDTAIRALDAGANGYVLKGSKSSELLQAIDCVRRGETYITQNFASQVIAALRDTSLRRIAAEAVNLTIRETQIVRLLLRGQTNKEIAIALKISEKTVKHYMTILMQKLHARNRLEVVIAAQKLGDDEPAVGSVSGVAWPTAPSFAL</sequence>
<proteinExistence type="predicted"/>
<dbReference type="OrthoDB" id="3678174at2"/>
<keyword evidence="7" id="KW-1185">Reference proteome</keyword>
<protein>
    <submittedName>
        <fullName evidence="6">Uncharacterized protein</fullName>
    </submittedName>
</protein>
<dbReference type="EMBL" id="AGWY01000018">
    <property type="protein sequence ID" value="EKS31806.1"/>
    <property type="molecule type" value="Genomic_DNA"/>
</dbReference>
<dbReference type="AlphaFoldDB" id="K8NRT2"/>
<dbReference type="GO" id="GO:0000160">
    <property type="term" value="P:phosphorelay signal transduction system"/>
    <property type="evidence" value="ECO:0007669"/>
    <property type="project" value="InterPro"/>
</dbReference>
<dbReference type="PROSITE" id="PS50043">
    <property type="entry name" value="HTH_LUXR_2"/>
    <property type="match status" value="1"/>
</dbReference>
<dbReference type="Gene3D" id="3.40.50.2300">
    <property type="match status" value="1"/>
</dbReference>
<evidence type="ECO:0000256" key="1">
    <source>
        <dbReference type="ARBA" id="ARBA00022553"/>
    </source>
</evidence>
<dbReference type="SMART" id="SM00421">
    <property type="entry name" value="HTH_LUXR"/>
    <property type="match status" value="1"/>
</dbReference>